<gene>
    <name evidence="3" type="ORF">HMPREF9021_00649</name>
</gene>
<dbReference type="PROSITE" id="PS51257">
    <property type="entry name" value="PROKAR_LIPOPROTEIN"/>
    <property type="match status" value="1"/>
</dbReference>
<feature type="region of interest" description="Disordered" evidence="1">
    <location>
        <begin position="25"/>
        <end position="50"/>
    </location>
</feature>
<feature type="signal peptide" evidence="2">
    <location>
        <begin position="1"/>
        <end position="25"/>
    </location>
</feature>
<organism evidence="3 4">
    <name type="scientific">Simonsiella muelleri ATCC 29453</name>
    <dbReference type="NCBI Taxonomy" id="641147"/>
    <lineage>
        <taxon>Bacteria</taxon>
        <taxon>Pseudomonadati</taxon>
        <taxon>Pseudomonadota</taxon>
        <taxon>Betaproteobacteria</taxon>
        <taxon>Neisseriales</taxon>
        <taxon>Neisseriaceae</taxon>
        <taxon>Simonsiella</taxon>
    </lineage>
</organism>
<dbReference type="EMBL" id="ADCY02000011">
    <property type="protein sequence ID" value="EFG31381.2"/>
    <property type="molecule type" value="Genomic_DNA"/>
</dbReference>
<dbReference type="AlphaFoldDB" id="V9H660"/>
<feature type="compositionally biased region" description="Low complexity" evidence="1">
    <location>
        <begin position="25"/>
        <end position="39"/>
    </location>
</feature>
<evidence type="ECO:0000313" key="4">
    <source>
        <dbReference type="Proteomes" id="UP000017813"/>
    </source>
</evidence>
<dbReference type="Proteomes" id="UP000017813">
    <property type="component" value="Unassembled WGS sequence"/>
</dbReference>
<evidence type="ECO:0000313" key="3">
    <source>
        <dbReference type="EMBL" id="EFG31381.2"/>
    </source>
</evidence>
<proteinExistence type="predicted"/>
<dbReference type="STRING" id="641147.HMPREF9021_00649"/>
<evidence type="ECO:0008006" key="5">
    <source>
        <dbReference type="Google" id="ProtNLM"/>
    </source>
</evidence>
<evidence type="ECO:0000256" key="2">
    <source>
        <dbReference type="SAM" id="SignalP"/>
    </source>
</evidence>
<keyword evidence="4" id="KW-1185">Reference proteome</keyword>
<accession>V9H660</accession>
<dbReference type="OrthoDB" id="8161726at2"/>
<dbReference type="eggNOG" id="COG0393">
    <property type="taxonomic scope" value="Bacteria"/>
</dbReference>
<feature type="chain" id="PRO_5030178895" description="Excinuclease ATPase subunit" evidence="2">
    <location>
        <begin position="26"/>
        <end position="169"/>
    </location>
</feature>
<comment type="caution">
    <text evidence="3">The sequence shown here is derived from an EMBL/GenBank/DDBJ whole genome shotgun (WGS) entry which is preliminary data.</text>
</comment>
<dbReference type="KEGG" id="smur:BWP33_10035"/>
<name>V9H660_9NEIS</name>
<reference evidence="3 4" key="1">
    <citation type="submission" date="2010-03" db="EMBL/GenBank/DDBJ databases">
        <authorList>
            <consortium name="The Broad Institute Genome Sequencing Platform"/>
            <person name="Ward D."/>
            <person name="Earl A."/>
            <person name="Feldgarden M."/>
            <person name="Gevers D."/>
            <person name="Young S."/>
            <person name="Zeng Q."/>
            <person name="Koehrsen M."/>
            <person name="Alvarado L."/>
            <person name="Berlin A.M."/>
            <person name="Borenstein D."/>
            <person name="Chapman S.B."/>
            <person name="Chen Z."/>
            <person name="Engels R."/>
            <person name="Freedman E."/>
            <person name="Gellesch M."/>
            <person name="Goldberg J."/>
            <person name="Griggs A."/>
            <person name="Gujja S."/>
            <person name="Heilman E.R."/>
            <person name="Heiman D.I."/>
            <person name="Hepburn T.A."/>
            <person name="Howarth C."/>
            <person name="Jen D."/>
            <person name="Larson L."/>
            <person name="Mehta T."/>
            <person name="Park D."/>
            <person name="Pearson M."/>
            <person name="Richards J."/>
            <person name="Roberts A."/>
            <person name="Saif S."/>
            <person name="Shea T.D."/>
            <person name="Shenoy N."/>
            <person name="Sisk P."/>
            <person name="Stolte C."/>
            <person name="Sykes S.N."/>
            <person name="Walk T."/>
            <person name="White J."/>
            <person name="Yandava C."/>
            <person name="Izard J."/>
            <person name="Baranova O.V."/>
            <person name="Blanton J.M."/>
            <person name="Tanner A.C."/>
            <person name="Dewhirst F."/>
            <person name="Haas B."/>
            <person name="Nusbaum C."/>
            <person name="Birren B."/>
        </authorList>
    </citation>
    <scope>NUCLEOTIDE SEQUENCE [LARGE SCALE GENOMIC DNA]</scope>
    <source>
        <strain evidence="3 4">ATCC 29453</strain>
    </source>
</reference>
<reference evidence="3 4" key="2">
    <citation type="submission" date="2011-10" db="EMBL/GenBank/DDBJ databases">
        <title>The Genome Sequence of Simonsiella muelleri ATCC 29453.</title>
        <authorList>
            <consortium name="The Broad Institute Genome Sequencing Platform"/>
            <consortium name="The Broad Institute Genome Sequencing Center for Infectious Disease"/>
            <person name="Earl A."/>
            <person name="Ward D."/>
            <person name="Feldgarden M."/>
            <person name="Gevers D."/>
            <person name="Izard J."/>
            <person name="Baranova O.V."/>
            <person name="Blanton J.M."/>
            <person name="Tanner A.C."/>
            <person name="Dewhirst F."/>
            <person name="Young S.K."/>
            <person name="Zeng Q."/>
            <person name="Gargeya S."/>
            <person name="Fitzgerald M."/>
            <person name="Haas B."/>
            <person name="Abouelleil A."/>
            <person name="Alvarado L."/>
            <person name="Arachchi H.M."/>
            <person name="Berlin A."/>
            <person name="Brown A."/>
            <person name="Chapman S.B."/>
            <person name="Chen Z."/>
            <person name="Dunbar C."/>
            <person name="Freedman E."/>
            <person name="Gearin G."/>
            <person name="Goldberg J."/>
            <person name="Griggs A."/>
            <person name="Gujja S."/>
            <person name="Heiman D."/>
            <person name="Howarth C."/>
            <person name="Larson L."/>
            <person name="Lui A."/>
            <person name="MacDonald P.J.P."/>
            <person name="Montmayeur A."/>
            <person name="Murphy C."/>
            <person name="Neiman D."/>
            <person name="Pearson M."/>
            <person name="Priest M."/>
            <person name="Roberts A."/>
            <person name="Saif S."/>
            <person name="Shea T."/>
            <person name="Shenoy N."/>
            <person name="Sisk P."/>
            <person name="Stolte C."/>
            <person name="Sykes S."/>
            <person name="Wortman J."/>
            <person name="Nusbaum C."/>
            <person name="Birren B."/>
        </authorList>
    </citation>
    <scope>NUCLEOTIDE SEQUENCE [LARGE SCALE GENOMIC DNA]</scope>
    <source>
        <strain evidence="3 4">ATCC 29453</strain>
    </source>
</reference>
<sequence>MKNQFIISILAACVLAACQSSGNSATTSNSTSSQPASQGICQQVRGDSSSGGRNVLYRCSGSAVLNSAEAQSILGSGARVSFANEGSVIKANLTTRQAANRVGHSDEQTCVRAFLNAAKKFQETAAKNGGHRVTHLHSYLNKNALSGGQYECEVGTFHGRVLMRANIAR</sequence>
<evidence type="ECO:0000256" key="1">
    <source>
        <dbReference type="SAM" id="MobiDB-lite"/>
    </source>
</evidence>
<dbReference type="HOGENOM" id="CLU_129787_0_0_4"/>
<keyword evidence="2" id="KW-0732">Signal</keyword>
<protein>
    <recommendedName>
        <fullName evidence="5">Excinuclease ATPase subunit</fullName>
    </recommendedName>
</protein>
<dbReference type="RefSeq" id="WP_002641432.1">
    <property type="nucleotide sequence ID" value="NZ_CP019448.1"/>
</dbReference>